<dbReference type="Pfam" id="PF23571">
    <property type="entry name" value="GH3_M"/>
    <property type="match status" value="1"/>
</dbReference>
<dbReference type="InterPro" id="IPR055377">
    <property type="entry name" value="GH3_M"/>
</dbReference>
<comment type="caution">
    <text evidence="3">The sequence shown here is derived from an EMBL/GenBank/DDBJ whole genome shotgun (WGS) entry which is preliminary data.</text>
</comment>
<dbReference type="Pfam" id="PF03321">
    <property type="entry name" value="GH3"/>
    <property type="match status" value="1"/>
</dbReference>
<dbReference type="GO" id="GO:0005737">
    <property type="term" value="C:cytoplasm"/>
    <property type="evidence" value="ECO:0007669"/>
    <property type="project" value="TreeGrafter"/>
</dbReference>
<keyword evidence="4" id="KW-1185">Reference proteome</keyword>
<proteinExistence type="predicted"/>
<dbReference type="EMBL" id="SODV01000001">
    <property type="protein sequence ID" value="TDW99557.1"/>
    <property type="molecule type" value="Genomic_DNA"/>
</dbReference>
<feature type="domain" description="GH3 C-terminal" evidence="2">
    <location>
        <begin position="382"/>
        <end position="494"/>
    </location>
</feature>
<organism evidence="3 4">
    <name type="scientific">Dinghuibacter silviterrae</name>
    <dbReference type="NCBI Taxonomy" id="1539049"/>
    <lineage>
        <taxon>Bacteria</taxon>
        <taxon>Pseudomonadati</taxon>
        <taxon>Bacteroidota</taxon>
        <taxon>Chitinophagia</taxon>
        <taxon>Chitinophagales</taxon>
        <taxon>Chitinophagaceae</taxon>
        <taxon>Dinghuibacter</taxon>
    </lineage>
</organism>
<feature type="domain" description="GH3 middle" evidence="1">
    <location>
        <begin position="297"/>
        <end position="363"/>
    </location>
</feature>
<evidence type="ECO:0000313" key="4">
    <source>
        <dbReference type="Proteomes" id="UP000294498"/>
    </source>
</evidence>
<evidence type="ECO:0000313" key="3">
    <source>
        <dbReference type="EMBL" id="TDW99557.1"/>
    </source>
</evidence>
<dbReference type="Proteomes" id="UP000294498">
    <property type="component" value="Unassembled WGS sequence"/>
</dbReference>
<name>A0A4R8DPD5_9BACT</name>
<dbReference type="InterPro" id="IPR055378">
    <property type="entry name" value="GH3_C"/>
</dbReference>
<sequence>MKILSPAISRLARLRYWRVQQWSEHPRAAQREVLQDLVTMAQYTEIGRRYGLSELFSVKEFKQRIPIHEYEDLKPYIERMMQGEENVLWNTPVHWFAKSSGTTSDRSKFIPVTEESLKDGHYKAARDVLTLYYANFPDSDLLTGKGLVVGGSHQINKVNEEVDVHFGDLSAVLLQNAPFYGQWLRTPELAIALMDEWETKIEKLASSTIKENVTSLSGVPTWTLLLLKRILDITGKNHIADVWPNLELYIHGGVSFTPYREQFARVLGKEISYLEIYNASEGFFAAQDQPKSEGMLLFLDHGIFYEFMPVGEYGKSDPQTVGLQHVELGKQYALVVSTNGGLWRYLVGDTVEFTSLNPFRVRVSGRLKHFINAFGEEVIIDNTDRAIALASEQTGAIVNDYTAAPVYFSDHGNGAHEWVIEFEREPADMATFITVLDTALRQINSDYDAKRHKDIALGLPIVHAVPKGLFNAWLKGKGKLGGQHKVPRLSNDRKHMEEILELLRHWEGR</sequence>
<dbReference type="Pfam" id="PF23572">
    <property type="entry name" value="GH3_C"/>
    <property type="match status" value="1"/>
</dbReference>
<evidence type="ECO:0000259" key="2">
    <source>
        <dbReference type="Pfam" id="PF23572"/>
    </source>
</evidence>
<dbReference type="PANTHER" id="PTHR31901">
    <property type="entry name" value="GH3 DOMAIN-CONTAINING PROTEIN"/>
    <property type="match status" value="1"/>
</dbReference>
<dbReference type="InterPro" id="IPR004993">
    <property type="entry name" value="GH3"/>
</dbReference>
<dbReference type="RefSeq" id="WP_133990353.1">
    <property type="nucleotide sequence ID" value="NZ_SODV01000001.1"/>
</dbReference>
<dbReference type="AlphaFoldDB" id="A0A4R8DPD5"/>
<dbReference type="OrthoDB" id="5678283at2"/>
<gene>
    <name evidence="3" type="ORF">EDB95_0567</name>
</gene>
<protein>
    <submittedName>
        <fullName evidence="3">GH3 auxin-responsive promoter</fullName>
    </submittedName>
</protein>
<evidence type="ECO:0000259" key="1">
    <source>
        <dbReference type="Pfam" id="PF23571"/>
    </source>
</evidence>
<dbReference type="GO" id="GO:0016881">
    <property type="term" value="F:acid-amino acid ligase activity"/>
    <property type="evidence" value="ECO:0007669"/>
    <property type="project" value="TreeGrafter"/>
</dbReference>
<dbReference type="PANTHER" id="PTHR31901:SF9">
    <property type="entry name" value="GH3 DOMAIN-CONTAINING PROTEIN"/>
    <property type="match status" value="1"/>
</dbReference>
<reference evidence="3 4" key="1">
    <citation type="submission" date="2019-03" db="EMBL/GenBank/DDBJ databases">
        <title>Genomic Encyclopedia of Type Strains, Phase IV (KMG-IV): sequencing the most valuable type-strain genomes for metagenomic binning, comparative biology and taxonomic classification.</title>
        <authorList>
            <person name="Goeker M."/>
        </authorList>
    </citation>
    <scope>NUCLEOTIDE SEQUENCE [LARGE SCALE GENOMIC DNA]</scope>
    <source>
        <strain evidence="3 4">DSM 100059</strain>
    </source>
</reference>
<accession>A0A4R8DPD5</accession>